<accession>A0ABQ1WSE7</accession>
<protein>
    <submittedName>
        <fullName evidence="2">Uncharacterized protein</fullName>
    </submittedName>
</protein>
<sequence>MILLISVFATLMMTAFSYICGYISGNQFREPELLNQLINTSSLPLRPEKKSLVGWLLHVLLGFLFAEMLLLSLEYTKLSPNWIFALISGVVAGIIGILGWQIMFSLNPDPPEIRLKNFYLQLVVAHVVFSLSFIFIIE</sequence>
<dbReference type="Proteomes" id="UP000605733">
    <property type="component" value="Unassembled WGS sequence"/>
</dbReference>
<evidence type="ECO:0000256" key="1">
    <source>
        <dbReference type="SAM" id="Phobius"/>
    </source>
</evidence>
<evidence type="ECO:0000313" key="2">
    <source>
        <dbReference type="EMBL" id="GGG44130.1"/>
    </source>
</evidence>
<dbReference type="EMBL" id="BMIX01000009">
    <property type="protein sequence ID" value="GGG44130.1"/>
    <property type="molecule type" value="Genomic_DNA"/>
</dbReference>
<evidence type="ECO:0000313" key="3">
    <source>
        <dbReference type="Proteomes" id="UP000605733"/>
    </source>
</evidence>
<keyword evidence="1" id="KW-0812">Transmembrane</keyword>
<keyword evidence="1" id="KW-1133">Transmembrane helix</keyword>
<reference evidence="3" key="1">
    <citation type="journal article" date="2019" name="Int. J. Syst. Evol. Microbiol.">
        <title>The Global Catalogue of Microorganisms (GCM) 10K type strain sequencing project: providing services to taxonomists for standard genome sequencing and annotation.</title>
        <authorList>
            <consortium name="The Broad Institute Genomics Platform"/>
            <consortium name="The Broad Institute Genome Sequencing Center for Infectious Disease"/>
            <person name="Wu L."/>
            <person name="Ma J."/>
        </authorList>
    </citation>
    <scope>NUCLEOTIDE SEQUENCE [LARGE SCALE GENOMIC DNA]</scope>
    <source>
        <strain evidence="3">CGMCC 1.15422</strain>
    </source>
</reference>
<gene>
    <name evidence="2" type="ORF">GCM10011532_30260</name>
</gene>
<feature type="transmembrane region" description="Helical" evidence="1">
    <location>
        <begin position="83"/>
        <end position="106"/>
    </location>
</feature>
<organism evidence="2 3">
    <name type="scientific">Christiangramia forsetii</name>
    <dbReference type="NCBI Taxonomy" id="411153"/>
    <lineage>
        <taxon>Bacteria</taxon>
        <taxon>Pseudomonadati</taxon>
        <taxon>Bacteroidota</taxon>
        <taxon>Flavobacteriia</taxon>
        <taxon>Flavobacteriales</taxon>
        <taxon>Flavobacteriaceae</taxon>
        <taxon>Christiangramia</taxon>
    </lineage>
</organism>
<keyword evidence="1" id="KW-0472">Membrane</keyword>
<feature type="transmembrane region" description="Helical" evidence="1">
    <location>
        <begin position="52"/>
        <end position="71"/>
    </location>
</feature>
<comment type="caution">
    <text evidence="2">The sequence shown here is derived from an EMBL/GenBank/DDBJ whole genome shotgun (WGS) entry which is preliminary data.</text>
</comment>
<proteinExistence type="predicted"/>
<name>A0ABQ1WSE7_9FLAO</name>
<keyword evidence="3" id="KW-1185">Reference proteome</keyword>
<feature type="transmembrane region" description="Helical" evidence="1">
    <location>
        <begin position="118"/>
        <end position="137"/>
    </location>
</feature>
<dbReference type="RefSeq" id="WP_011709792.1">
    <property type="nucleotide sequence ID" value="NZ_BMIX01000009.1"/>
</dbReference>